<evidence type="ECO:0000313" key="3">
    <source>
        <dbReference type="Proteomes" id="UP000077755"/>
    </source>
</evidence>
<proteinExistence type="predicted"/>
<feature type="compositionally biased region" description="Polar residues" evidence="1">
    <location>
        <begin position="154"/>
        <end position="173"/>
    </location>
</feature>
<keyword evidence="3" id="KW-1185">Reference proteome</keyword>
<evidence type="ECO:0000256" key="1">
    <source>
        <dbReference type="SAM" id="MobiDB-lite"/>
    </source>
</evidence>
<dbReference type="PANTHER" id="PTHR35117">
    <property type="entry name" value="MYOSIN-M HEAVY PROTEIN"/>
    <property type="match status" value="1"/>
</dbReference>
<sequence>MRKQTKATNSASSIGKGKVTPVQIAFLVDRYLADNRFTTTRSSFRIEASHLFSRSPVQEAPRSLLSLGELIDEYIVLKGQKVILDQENLRVQNLMKGMQDVMNAYNNFGANVAAGPQPVIANSGALVPRVNSTIGSTAGFPVNNTQAVMPESRPFNTPATSKNLATPSTNAATSKRKIVSDNSGTAKRSRSQPPSRILQTKDTNRQQQSNVSNCSLQSLKASAHVNMSGRSSVQGSGVAKCLFNQPSKQHPYNSSSPNTPPQAMSIPTQIIASPQEITNATCNNVAPQPITTTNSTLIASETITVSPSKQITYSVERNCRISSSSPIKTDIRRANTRDHVKGRLDFDGSEAAPSIDKPISWEVSASEIRNEVDNLDFDFPDLDALGPDFNFSELMSELGLDGEDMNGSFQPVMNSSSGSLSGSANTPEDGSAGGNQVISEFSSTVTEVLSEKNMNVQGPDSVTSMKSITKSVKILSPVKKQRILSKDQENVSMRNRQL</sequence>
<organism evidence="2 3">
    <name type="scientific">Daucus carota subsp. sativus</name>
    <name type="common">Carrot</name>
    <dbReference type="NCBI Taxonomy" id="79200"/>
    <lineage>
        <taxon>Eukaryota</taxon>
        <taxon>Viridiplantae</taxon>
        <taxon>Streptophyta</taxon>
        <taxon>Embryophyta</taxon>
        <taxon>Tracheophyta</taxon>
        <taxon>Spermatophyta</taxon>
        <taxon>Magnoliopsida</taxon>
        <taxon>eudicotyledons</taxon>
        <taxon>Gunneridae</taxon>
        <taxon>Pentapetalae</taxon>
        <taxon>asterids</taxon>
        <taxon>campanulids</taxon>
        <taxon>Apiales</taxon>
        <taxon>Apiaceae</taxon>
        <taxon>Apioideae</taxon>
        <taxon>Scandiceae</taxon>
        <taxon>Daucinae</taxon>
        <taxon>Daucus</taxon>
        <taxon>Daucus sect. Daucus</taxon>
    </lineage>
</organism>
<protein>
    <recommendedName>
        <fullName evidence="4">LisH domain-containing protein</fullName>
    </recommendedName>
</protein>
<dbReference type="EMBL" id="CP093345">
    <property type="protein sequence ID" value="WOG94485.1"/>
    <property type="molecule type" value="Genomic_DNA"/>
</dbReference>
<evidence type="ECO:0008006" key="4">
    <source>
        <dbReference type="Google" id="ProtNLM"/>
    </source>
</evidence>
<gene>
    <name evidence="2" type="ORF">DCAR_0313781</name>
</gene>
<reference evidence="2" key="1">
    <citation type="journal article" date="2016" name="Nat. Genet.">
        <title>A high-quality carrot genome assembly provides new insights into carotenoid accumulation and asterid genome evolution.</title>
        <authorList>
            <person name="Iorizzo M."/>
            <person name="Ellison S."/>
            <person name="Senalik D."/>
            <person name="Zeng P."/>
            <person name="Satapoomin P."/>
            <person name="Huang J."/>
            <person name="Bowman M."/>
            <person name="Iovene M."/>
            <person name="Sanseverino W."/>
            <person name="Cavagnaro P."/>
            <person name="Yildiz M."/>
            <person name="Macko-Podgorni A."/>
            <person name="Moranska E."/>
            <person name="Grzebelus E."/>
            <person name="Grzebelus D."/>
            <person name="Ashrafi H."/>
            <person name="Zheng Z."/>
            <person name="Cheng S."/>
            <person name="Spooner D."/>
            <person name="Van Deynze A."/>
            <person name="Simon P."/>
        </authorList>
    </citation>
    <scope>NUCLEOTIDE SEQUENCE</scope>
    <source>
        <tissue evidence="2">Leaf</tissue>
    </source>
</reference>
<feature type="compositionally biased region" description="Polar residues" evidence="1">
    <location>
        <begin position="424"/>
        <end position="436"/>
    </location>
</feature>
<feature type="region of interest" description="Disordered" evidence="1">
    <location>
        <begin position="147"/>
        <end position="213"/>
    </location>
</feature>
<feature type="compositionally biased region" description="Polar residues" evidence="1">
    <location>
        <begin position="180"/>
        <end position="213"/>
    </location>
</feature>
<dbReference type="Proteomes" id="UP000077755">
    <property type="component" value="Chromosome 3"/>
</dbReference>
<accession>A0AAF1AW69</accession>
<evidence type="ECO:0000313" key="2">
    <source>
        <dbReference type="EMBL" id="WOG94485.1"/>
    </source>
</evidence>
<name>A0AAF1AW69_DAUCS</name>
<dbReference type="KEGG" id="dcr:108213663"/>
<feature type="region of interest" description="Disordered" evidence="1">
    <location>
        <begin position="405"/>
        <end position="436"/>
    </location>
</feature>
<dbReference type="PANTHER" id="PTHR35117:SF1">
    <property type="entry name" value="MYOSIN-M HEAVY PROTEIN"/>
    <property type="match status" value="1"/>
</dbReference>
<reference evidence="2" key="2">
    <citation type="submission" date="2022-03" db="EMBL/GenBank/DDBJ databases">
        <title>Draft title - Genomic analysis of global carrot germplasm unveils the trajectory of domestication and the origin of high carotenoid orange carrot.</title>
        <authorList>
            <person name="Iorizzo M."/>
            <person name="Ellison S."/>
            <person name="Senalik D."/>
            <person name="Macko-Podgorni A."/>
            <person name="Grzebelus D."/>
            <person name="Bostan H."/>
            <person name="Rolling W."/>
            <person name="Curaba J."/>
            <person name="Simon P."/>
        </authorList>
    </citation>
    <scope>NUCLEOTIDE SEQUENCE</scope>
    <source>
        <tissue evidence="2">Leaf</tissue>
    </source>
</reference>
<dbReference type="AlphaFoldDB" id="A0AAF1AW69"/>